<accession>A0ABW9ED22</accession>
<reference evidence="3 4" key="1">
    <citation type="journal article" date="2024" name="Chem. Sci.">
        <title>Discovery of megapolipeptins by genome mining of a Burkholderiales bacteria collection.</title>
        <authorList>
            <person name="Paulo B.S."/>
            <person name="Recchia M.J.J."/>
            <person name="Lee S."/>
            <person name="Fergusson C.H."/>
            <person name="Romanowski S.B."/>
            <person name="Hernandez A."/>
            <person name="Krull N."/>
            <person name="Liu D.Y."/>
            <person name="Cavanagh H."/>
            <person name="Bos A."/>
            <person name="Gray C.A."/>
            <person name="Murphy B.T."/>
            <person name="Linington R.G."/>
            <person name="Eustaquio A.S."/>
        </authorList>
    </citation>
    <scope>NUCLEOTIDE SEQUENCE [LARGE SCALE GENOMIC DNA]</scope>
    <source>
        <strain evidence="3 4">RL17-350-BIC-E</strain>
    </source>
</reference>
<keyword evidence="2" id="KW-0732">Signal</keyword>
<feature type="region of interest" description="Disordered" evidence="1">
    <location>
        <begin position="27"/>
        <end position="111"/>
    </location>
</feature>
<evidence type="ECO:0000313" key="3">
    <source>
        <dbReference type="EMBL" id="MFM0716946.1"/>
    </source>
</evidence>
<dbReference type="EMBL" id="JAQQCL010000007">
    <property type="protein sequence ID" value="MFM0716946.1"/>
    <property type="molecule type" value="Genomic_DNA"/>
</dbReference>
<gene>
    <name evidence="3" type="ORF">PQQ73_11470</name>
</gene>
<keyword evidence="4" id="KW-1185">Reference proteome</keyword>
<feature type="chain" id="PRO_5047385685" evidence="2">
    <location>
        <begin position="23"/>
        <end position="111"/>
    </location>
</feature>
<proteinExistence type="predicted"/>
<protein>
    <submittedName>
        <fullName evidence="3">Uncharacterized protein</fullName>
    </submittedName>
</protein>
<sequence>MKIVTGSIAVTLTALLVGIAGAADAQQSGNASAGMSGAQPGGTNNTGAAAGIGAGAGTGLSPTPGVGMSAGVTGRSSSGPALNNMRANGTSLDMNPDPRAPNVTGKAAPLR</sequence>
<feature type="signal peptide" evidence="2">
    <location>
        <begin position="1"/>
        <end position="22"/>
    </location>
</feature>
<organism evidence="3 4">
    <name type="scientific">Paraburkholderia strydomiana</name>
    <dbReference type="NCBI Taxonomy" id="1245417"/>
    <lineage>
        <taxon>Bacteria</taxon>
        <taxon>Pseudomonadati</taxon>
        <taxon>Pseudomonadota</taxon>
        <taxon>Betaproteobacteria</taxon>
        <taxon>Burkholderiales</taxon>
        <taxon>Burkholderiaceae</taxon>
        <taxon>Paraburkholderia</taxon>
    </lineage>
</organism>
<comment type="caution">
    <text evidence="3">The sequence shown here is derived from an EMBL/GenBank/DDBJ whole genome shotgun (WGS) entry which is preliminary data.</text>
</comment>
<evidence type="ECO:0000256" key="1">
    <source>
        <dbReference type="SAM" id="MobiDB-lite"/>
    </source>
</evidence>
<feature type="compositionally biased region" description="Low complexity" evidence="1">
    <location>
        <begin position="37"/>
        <end position="49"/>
    </location>
</feature>
<evidence type="ECO:0000256" key="2">
    <source>
        <dbReference type="SAM" id="SignalP"/>
    </source>
</evidence>
<dbReference type="RefSeq" id="WP_408149707.1">
    <property type="nucleotide sequence ID" value="NZ_JAQQCJ010000006.1"/>
</dbReference>
<dbReference type="Proteomes" id="UP001629392">
    <property type="component" value="Unassembled WGS sequence"/>
</dbReference>
<name>A0ABW9ED22_9BURK</name>
<evidence type="ECO:0000313" key="4">
    <source>
        <dbReference type="Proteomes" id="UP001629392"/>
    </source>
</evidence>
<feature type="compositionally biased region" description="Polar residues" evidence="1">
    <location>
        <begin position="74"/>
        <end position="93"/>
    </location>
</feature>